<dbReference type="InterPro" id="IPR012337">
    <property type="entry name" value="RNaseH-like_sf"/>
</dbReference>
<evidence type="ECO:0000313" key="2">
    <source>
        <dbReference type="EMBL" id="GFR97706.1"/>
    </source>
</evidence>
<protein>
    <submittedName>
        <fullName evidence="2">Endogenous retrovirus group K member 113 Pol protein-like</fullName>
    </submittedName>
</protein>
<dbReference type="PROSITE" id="PS50994">
    <property type="entry name" value="INTEGRASE"/>
    <property type="match status" value="1"/>
</dbReference>
<evidence type="ECO:0000313" key="3">
    <source>
        <dbReference type="Proteomes" id="UP000762676"/>
    </source>
</evidence>
<evidence type="ECO:0000259" key="1">
    <source>
        <dbReference type="PROSITE" id="PS50994"/>
    </source>
</evidence>
<dbReference type="GO" id="GO:0003676">
    <property type="term" value="F:nucleic acid binding"/>
    <property type="evidence" value="ECO:0007669"/>
    <property type="project" value="InterPro"/>
</dbReference>
<name>A0AAV4HIM9_9GAST</name>
<dbReference type="EMBL" id="BMAT01012709">
    <property type="protein sequence ID" value="GFR97706.1"/>
    <property type="molecule type" value="Genomic_DNA"/>
</dbReference>
<dbReference type="Gene3D" id="3.30.420.10">
    <property type="entry name" value="Ribonuclease H-like superfamily/Ribonuclease H"/>
    <property type="match status" value="1"/>
</dbReference>
<dbReference type="Proteomes" id="UP000762676">
    <property type="component" value="Unassembled WGS sequence"/>
</dbReference>
<keyword evidence="3" id="KW-1185">Reference proteome</keyword>
<gene>
    <name evidence="2" type="ORF">ElyMa_006331000</name>
</gene>
<dbReference type="InterPro" id="IPR036397">
    <property type="entry name" value="RNaseH_sf"/>
</dbReference>
<feature type="domain" description="Integrase catalytic" evidence="1">
    <location>
        <begin position="25"/>
        <end position="118"/>
    </location>
</feature>
<proteinExistence type="predicted"/>
<dbReference type="SUPFAM" id="SSF53098">
    <property type="entry name" value="Ribonuclease H-like"/>
    <property type="match status" value="1"/>
</dbReference>
<reference evidence="2 3" key="1">
    <citation type="journal article" date="2021" name="Elife">
        <title>Chloroplast acquisition without the gene transfer in kleptoplastic sea slugs, Plakobranchus ocellatus.</title>
        <authorList>
            <person name="Maeda T."/>
            <person name="Takahashi S."/>
            <person name="Yoshida T."/>
            <person name="Shimamura S."/>
            <person name="Takaki Y."/>
            <person name="Nagai Y."/>
            <person name="Toyoda A."/>
            <person name="Suzuki Y."/>
            <person name="Arimoto A."/>
            <person name="Ishii H."/>
            <person name="Satoh N."/>
            <person name="Nishiyama T."/>
            <person name="Hasebe M."/>
            <person name="Maruyama T."/>
            <person name="Minagawa J."/>
            <person name="Obokata J."/>
            <person name="Shigenobu S."/>
        </authorList>
    </citation>
    <scope>NUCLEOTIDE SEQUENCE [LARGE SCALE GENOMIC DNA]</scope>
</reference>
<organism evidence="2 3">
    <name type="scientific">Elysia marginata</name>
    <dbReference type="NCBI Taxonomy" id="1093978"/>
    <lineage>
        <taxon>Eukaryota</taxon>
        <taxon>Metazoa</taxon>
        <taxon>Spiralia</taxon>
        <taxon>Lophotrochozoa</taxon>
        <taxon>Mollusca</taxon>
        <taxon>Gastropoda</taxon>
        <taxon>Heterobranchia</taxon>
        <taxon>Euthyneura</taxon>
        <taxon>Panpulmonata</taxon>
        <taxon>Sacoglossa</taxon>
        <taxon>Placobranchoidea</taxon>
        <taxon>Plakobranchidae</taxon>
        <taxon>Elysia</taxon>
    </lineage>
</organism>
<sequence length="118" mass="13487">MADRCESCQNLKPANHKETIQQHEMPESPWKKIAYDLMELQGRHYLITVDYYSNFIEADFLTMTSAEMVTNKLKGHFARVGVPKVVISDCGHQFTSRKSSVIRIDDAPLRAKTVAIIM</sequence>
<dbReference type="InterPro" id="IPR050951">
    <property type="entry name" value="Retrovirus_Pol_polyprotein"/>
</dbReference>
<dbReference type="PANTHER" id="PTHR37984:SF8">
    <property type="entry name" value="CCHC-TYPE DOMAIN-CONTAINING PROTEIN"/>
    <property type="match status" value="1"/>
</dbReference>
<dbReference type="GO" id="GO:0015074">
    <property type="term" value="P:DNA integration"/>
    <property type="evidence" value="ECO:0007669"/>
    <property type="project" value="InterPro"/>
</dbReference>
<accession>A0AAV4HIM9</accession>
<comment type="caution">
    <text evidence="2">The sequence shown here is derived from an EMBL/GenBank/DDBJ whole genome shotgun (WGS) entry which is preliminary data.</text>
</comment>
<dbReference type="PANTHER" id="PTHR37984">
    <property type="entry name" value="PROTEIN CBG26694"/>
    <property type="match status" value="1"/>
</dbReference>
<dbReference type="AlphaFoldDB" id="A0AAV4HIM9"/>
<dbReference type="InterPro" id="IPR001584">
    <property type="entry name" value="Integrase_cat-core"/>
</dbReference>